<gene>
    <name evidence="3" type="ORF">A2848_00765</name>
</gene>
<accession>A0A1F6LP85</accession>
<sequence>MFELPMKILITGGTGSIGEGAARLFLKDHTVSQIIVVSRDEFKQHQLRLKLASPKLRCVLGDIRDSKSLQKAMRGVDVVFHAAAFKHVDVGEQAPEEFVKTNILGTMNVFDCAEAAGVKKVILLSTDKAAHATSVLGMTKGIAERLMIARAHEKTKTVFCAVRLGNVLASRGSVIPLLVHAIKNKKPITLTDPKMTRFMLSIDECSQFIKFALQHGTQGDIFVKKCAVMEMGIVVEALRAIFHSRAPIKIIGRRAGERTHEILANETELMQSEDMGDYFRISANQKPQQRVRVETDYSSHHIKPLSLVQTEKVLRSLDYIIDELA</sequence>
<reference evidence="3 4" key="1">
    <citation type="journal article" date="2016" name="Nat. Commun.">
        <title>Thousands of microbial genomes shed light on interconnected biogeochemical processes in an aquifer system.</title>
        <authorList>
            <person name="Anantharaman K."/>
            <person name="Brown C.T."/>
            <person name="Hug L.A."/>
            <person name="Sharon I."/>
            <person name="Castelle C.J."/>
            <person name="Probst A.J."/>
            <person name="Thomas B.C."/>
            <person name="Singh A."/>
            <person name="Wilkins M.J."/>
            <person name="Karaoz U."/>
            <person name="Brodie E.L."/>
            <person name="Williams K.H."/>
            <person name="Hubbard S.S."/>
            <person name="Banfield J.F."/>
        </authorList>
    </citation>
    <scope>NUCLEOTIDE SEQUENCE [LARGE SCALE GENOMIC DNA]</scope>
</reference>
<dbReference type="InterPro" id="IPR051203">
    <property type="entry name" value="Polysaccharide_Synthase-Rel"/>
</dbReference>
<evidence type="ECO:0000259" key="2">
    <source>
        <dbReference type="Pfam" id="PF02719"/>
    </source>
</evidence>
<dbReference type="Pfam" id="PF02719">
    <property type="entry name" value="Polysacc_synt_2"/>
    <property type="match status" value="1"/>
</dbReference>
<dbReference type="EMBL" id="MFPV01000044">
    <property type="protein sequence ID" value="OGH61200.1"/>
    <property type="molecule type" value="Genomic_DNA"/>
</dbReference>
<evidence type="ECO:0000313" key="3">
    <source>
        <dbReference type="EMBL" id="OGH61200.1"/>
    </source>
</evidence>
<proteinExistence type="inferred from homology"/>
<evidence type="ECO:0000256" key="1">
    <source>
        <dbReference type="ARBA" id="ARBA00007430"/>
    </source>
</evidence>
<comment type="similarity">
    <text evidence="1">Belongs to the polysaccharide synthase family.</text>
</comment>
<dbReference type="PANTHER" id="PTHR43318">
    <property type="entry name" value="UDP-N-ACETYLGLUCOSAMINE 4,6-DEHYDRATASE"/>
    <property type="match status" value="1"/>
</dbReference>
<protein>
    <recommendedName>
        <fullName evidence="2">Polysaccharide biosynthesis protein CapD-like domain-containing protein</fullName>
    </recommendedName>
</protein>
<dbReference type="AlphaFoldDB" id="A0A1F6LP85"/>
<name>A0A1F6LP85_9BACT</name>
<feature type="domain" description="Polysaccharide biosynthesis protein CapD-like" evidence="2">
    <location>
        <begin position="8"/>
        <end position="281"/>
    </location>
</feature>
<organism evidence="3 4">
    <name type="scientific">Candidatus Magasanikbacteria bacterium RIFCSPHIGHO2_01_FULL_50_8</name>
    <dbReference type="NCBI Taxonomy" id="1798674"/>
    <lineage>
        <taxon>Bacteria</taxon>
        <taxon>Candidatus Magasanikiibacteriota</taxon>
    </lineage>
</organism>
<comment type="caution">
    <text evidence="3">The sequence shown here is derived from an EMBL/GenBank/DDBJ whole genome shotgun (WGS) entry which is preliminary data.</text>
</comment>
<dbReference type="Proteomes" id="UP000176329">
    <property type="component" value="Unassembled WGS sequence"/>
</dbReference>
<evidence type="ECO:0000313" key="4">
    <source>
        <dbReference type="Proteomes" id="UP000176329"/>
    </source>
</evidence>
<dbReference type="Gene3D" id="3.40.50.720">
    <property type="entry name" value="NAD(P)-binding Rossmann-like Domain"/>
    <property type="match status" value="1"/>
</dbReference>
<dbReference type="InterPro" id="IPR003869">
    <property type="entry name" value="Polysac_CapD-like"/>
</dbReference>
<dbReference type="SUPFAM" id="SSF51735">
    <property type="entry name" value="NAD(P)-binding Rossmann-fold domains"/>
    <property type="match status" value="1"/>
</dbReference>
<dbReference type="InterPro" id="IPR036291">
    <property type="entry name" value="NAD(P)-bd_dom_sf"/>
</dbReference>
<dbReference type="PANTHER" id="PTHR43318:SF2">
    <property type="entry name" value="UDP-N-ACETYLGLUCOSAMINE 4,6-DEHYDRATASE (INVERTING)"/>
    <property type="match status" value="1"/>
</dbReference>